<dbReference type="Proteomes" id="UP001595896">
    <property type="component" value="Unassembled WGS sequence"/>
</dbReference>
<evidence type="ECO:0000256" key="1">
    <source>
        <dbReference type="SAM" id="Phobius"/>
    </source>
</evidence>
<proteinExistence type="predicted"/>
<feature type="transmembrane region" description="Helical" evidence="1">
    <location>
        <begin position="45"/>
        <end position="65"/>
    </location>
</feature>
<comment type="caution">
    <text evidence="2">The sequence shown here is derived from an EMBL/GenBank/DDBJ whole genome shotgun (WGS) entry which is preliminary data.</text>
</comment>
<dbReference type="RefSeq" id="WP_377909831.1">
    <property type="nucleotide sequence ID" value="NZ_JBHSGK010000013.1"/>
</dbReference>
<evidence type="ECO:0000313" key="2">
    <source>
        <dbReference type="EMBL" id="MFC4737227.1"/>
    </source>
</evidence>
<organism evidence="2 3">
    <name type="scientific">Bacillus daqingensis</name>
    <dbReference type="NCBI Taxonomy" id="872396"/>
    <lineage>
        <taxon>Bacteria</taxon>
        <taxon>Bacillati</taxon>
        <taxon>Bacillota</taxon>
        <taxon>Bacilli</taxon>
        <taxon>Bacillales</taxon>
        <taxon>Bacillaceae</taxon>
        <taxon>Bacillus</taxon>
    </lineage>
</organism>
<reference evidence="3" key="1">
    <citation type="journal article" date="2019" name="Int. J. Syst. Evol. Microbiol.">
        <title>The Global Catalogue of Microorganisms (GCM) 10K type strain sequencing project: providing services to taxonomists for standard genome sequencing and annotation.</title>
        <authorList>
            <consortium name="The Broad Institute Genomics Platform"/>
            <consortium name="The Broad Institute Genome Sequencing Center for Infectious Disease"/>
            <person name="Wu L."/>
            <person name="Ma J."/>
        </authorList>
    </citation>
    <scope>NUCLEOTIDE SEQUENCE [LARGE SCALE GENOMIC DNA]</scope>
    <source>
        <strain evidence="3">JCM 12165</strain>
    </source>
</reference>
<dbReference type="EMBL" id="JBHSGK010000013">
    <property type="protein sequence ID" value="MFC4737227.1"/>
    <property type="molecule type" value="Genomic_DNA"/>
</dbReference>
<sequence length="78" mass="8265">MRLDVIGAGLLIAAAILFAGSQIVRELRHVVLNEVQPVSNAFSQPLMIAAIIATVLGCIALYAHLGSRNDNHTKKTSA</sequence>
<keyword evidence="3" id="KW-1185">Reference proteome</keyword>
<name>A0ABV9NYM6_9BACI</name>
<accession>A0ABV9NYM6</accession>
<keyword evidence="1" id="KW-1133">Transmembrane helix</keyword>
<keyword evidence="1" id="KW-0472">Membrane</keyword>
<gene>
    <name evidence="2" type="ORF">ACFO4L_11560</name>
</gene>
<protein>
    <submittedName>
        <fullName evidence="2">Uncharacterized protein</fullName>
    </submittedName>
</protein>
<evidence type="ECO:0000313" key="3">
    <source>
        <dbReference type="Proteomes" id="UP001595896"/>
    </source>
</evidence>
<keyword evidence="1" id="KW-0812">Transmembrane</keyword>